<evidence type="ECO:0000256" key="1">
    <source>
        <dbReference type="SAM" id="MobiDB-lite"/>
    </source>
</evidence>
<feature type="compositionally biased region" description="Low complexity" evidence="1">
    <location>
        <begin position="271"/>
        <end position="284"/>
    </location>
</feature>
<dbReference type="AlphaFoldDB" id="A0AB39BHB0"/>
<sequence>MRIEAIAVSKGSHGAPLPETSFVVDSGEVTIVEAETGDRPVVLALIASGRMVPDSGGITLDGSADPALLRERVALVDAPEISEPPADIKLSTALREELSYSGRSTGRSSILQTITDALHTNHEQGLTPETRSAAELASLPMRDVPPALRIRLLAELALSRPGVDALVLSSPDRHGGLPTDWHTIALDLASRHHPLLIICGAPSAALLPTHAVAAAQPATPLPLPTPSAAAQLPDVPLTPAPAAGEGDEGSGVAGVYGQSPHPLHPQPPRATPATRATPTTTERPNPQDPDA</sequence>
<evidence type="ECO:0000313" key="2">
    <source>
        <dbReference type="EMBL" id="XDI05746.1"/>
    </source>
</evidence>
<name>A0AB39BHB0_9MICO</name>
<organism evidence="2">
    <name type="scientific">Herbiconiux sp. A18JL235</name>
    <dbReference type="NCBI Taxonomy" id="3152363"/>
    <lineage>
        <taxon>Bacteria</taxon>
        <taxon>Bacillati</taxon>
        <taxon>Actinomycetota</taxon>
        <taxon>Actinomycetes</taxon>
        <taxon>Micrococcales</taxon>
        <taxon>Microbacteriaceae</taxon>
        <taxon>Herbiconiux</taxon>
    </lineage>
</organism>
<accession>A0AB39BHB0</accession>
<gene>
    <name evidence="2" type="ORF">ABFY20_01250</name>
</gene>
<dbReference type="EMBL" id="CP162511">
    <property type="protein sequence ID" value="XDI05746.1"/>
    <property type="molecule type" value="Genomic_DNA"/>
</dbReference>
<reference evidence="2" key="1">
    <citation type="submission" date="2024-05" db="EMBL/GenBank/DDBJ databases">
        <title>Herbiconiux sp. A18JL235.</title>
        <authorList>
            <person name="Zhang G."/>
        </authorList>
    </citation>
    <scope>NUCLEOTIDE SEQUENCE</scope>
    <source>
        <strain evidence="2">A18JL235</strain>
    </source>
</reference>
<evidence type="ECO:0008006" key="3">
    <source>
        <dbReference type="Google" id="ProtNLM"/>
    </source>
</evidence>
<protein>
    <recommendedName>
        <fullName evidence="3">ABC transporter ATP-binding protein</fullName>
    </recommendedName>
</protein>
<dbReference type="RefSeq" id="WP_368498134.1">
    <property type="nucleotide sequence ID" value="NZ_CP162511.1"/>
</dbReference>
<feature type="region of interest" description="Disordered" evidence="1">
    <location>
        <begin position="224"/>
        <end position="291"/>
    </location>
</feature>
<proteinExistence type="predicted"/>